<dbReference type="PANTHER" id="PTHR21368">
    <property type="entry name" value="50S RIBOSOMAL PROTEIN L9"/>
    <property type="match status" value="1"/>
</dbReference>
<dbReference type="GO" id="GO:0006412">
    <property type="term" value="P:translation"/>
    <property type="evidence" value="ECO:0007669"/>
    <property type="project" value="UniProtKB-UniRule"/>
</dbReference>
<name>A0A2H0TET8_9BACT</name>
<protein>
    <recommendedName>
        <fullName evidence="6 7">Large ribosomal subunit protein bL9</fullName>
    </recommendedName>
</protein>
<evidence type="ECO:0000259" key="9">
    <source>
        <dbReference type="Pfam" id="PF03948"/>
    </source>
</evidence>
<comment type="function">
    <text evidence="7">Binds to the 23S rRNA.</text>
</comment>
<sequence length="150" mass="16508">MKIILLKDVPKVGRKDEIVEASDGYARNFLIPNKLAKSATPDALKDHQKIIANKNIASSVSSEEFLKNLQKISEKQIIIEVTANEKGSLFKGVSAEMISKELKKHGFDIKKDEIVLDAPIKKTGDYELPISRGEFSGSVKITIKGAGDKK</sequence>
<dbReference type="EMBL" id="PFCN01000037">
    <property type="protein sequence ID" value="PIR70078.1"/>
    <property type="molecule type" value="Genomic_DNA"/>
</dbReference>
<dbReference type="HAMAP" id="MF_00503">
    <property type="entry name" value="Ribosomal_bL9"/>
    <property type="match status" value="1"/>
</dbReference>
<dbReference type="Proteomes" id="UP000229383">
    <property type="component" value="Unassembled WGS sequence"/>
</dbReference>
<reference evidence="11" key="1">
    <citation type="submission" date="2017-09" db="EMBL/GenBank/DDBJ databases">
        <title>Depth-based differentiation of microbial function through sediment-hosted aquifers and enrichment of novel symbionts in the deep terrestrial subsurface.</title>
        <authorList>
            <person name="Probst A.J."/>
            <person name="Ladd B."/>
            <person name="Jarett J.K."/>
            <person name="Geller-Mcgrath D.E."/>
            <person name="Sieber C.M.K."/>
            <person name="Emerson J.B."/>
            <person name="Anantharaman K."/>
            <person name="Thomas B.C."/>
            <person name="Malmstrom R."/>
            <person name="Stieglmeier M."/>
            <person name="Klingl A."/>
            <person name="Woyke T."/>
            <person name="Ryan C.M."/>
            <person name="Banfield J.F."/>
        </authorList>
    </citation>
    <scope>NUCLEOTIDE SEQUENCE [LARGE SCALE GENOMIC DNA]</scope>
</reference>
<dbReference type="InterPro" id="IPR020594">
    <property type="entry name" value="Ribosomal_bL9_bac/chp"/>
</dbReference>
<evidence type="ECO:0000313" key="10">
    <source>
        <dbReference type="EMBL" id="PIR70078.1"/>
    </source>
</evidence>
<comment type="similarity">
    <text evidence="1 7">Belongs to the bacterial ribosomal protein bL9 family.</text>
</comment>
<keyword evidence="4 7" id="KW-0689">Ribosomal protein</keyword>
<dbReference type="Gene3D" id="3.10.430.100">
    <property type="entry name" value="Ribosomal protein L9, C-terminal domain"/>
    <property type="match status" value="1"/>
</dbReference>
<evidence type="ECO:0000259" key="8">
    <source>
        <dbReference type="Pfam" id="PF01281"/>
    </source>
</evidence>
<evidence type="ECO:0000256" key="4">
    <source>
        <dbReference type="ARBA" id="ARBA00022980"/>
    </source>
</evidence>
<dbReference type="InterPro" id="IPR009027">
    <property type="entry name" value="Ribosomal_bL9/RNase_H1_N"/>
</dbReference>
<keyword evidence="5 7" id="KW-0687">Ribonucleoprotein</keyword>
<dbReference type="InterPro" id="IPR020070">
    <property type="entry name" value="Ribosomal_bL9_N"/>
</dbReference>
<dbReference type="InterPro" id="IPR036791">
    <property type="entry name" value="Ribosomal_bL9_C_sf"/>
</dbReference>
<evidence type="ECO:0000256" key="3">
    <source>
        <dbReference type="ARBA" id="ARBA00022884"/>
    </source>
</evidence>
<dbReference type="GO" id="GO:0019843">
    <property type="term" value="F:rRNA binding"/>
    <property type="evidence" value="ECO:0007669"/>
    <property type="project" value="UniProtKB-UniRule"/>
</dbReference>
<dbReference type="GO" id="GO:0005840">
    <property type="term" value="C:ribosome"/>
    <property type="evidence" value="ECO:0007669"/>
    <property type="project" value="UniProtKB-KW"/>
</dbReference>
<evidence type="ECO:0000256" key="5">
    <source>
        <dbReference type="ARBA" id="ARBA00023274"/>
    </source>
</evidence>
<comment type="caution">
    <text evidence="10">The sequence shown here is derived from an EMBL/GenBank/DDBJ whole genome shotgun (WGS) entry which is preliminary data.</text>
</comment>
<gene>
    <name evidence="7 10" type="primary">rplI</name>
    <name evidence="10" type="ORF">COU46_03335</name>
</gene>
<dbReference type="GO" id="GO:0003735">
    <property type="term" value="F:structural constituent of ribosome"/>
    <property type="evidence" value="ECO:0007669"/>
    <property type="project" value="InterPro"/>
</dbReference>
<evidence type="ECO:0000256" key="6">
    <source>
        <dbReference type="ARBA" id="ARBA00035292"/>
    </source>
</evidence>
<dbReference type="Pfam" id="PF01281">
    <property type="entry name" value="Ribosomal_L9_N"/>
    <property type="match status" value="1"/>
</dbReference>
<dbReference type="InterPro" id="IPR020069">
    <property type="entry name" value="Ribosomal_bL9_C"/>
</dbReference>
<dbReference type="Gene3D" id="3.40.5.10">
    <property type="entry name" value="Ribosomal protein L9, N-terminal domain"/>
    <property type="match status" value="1"/>
</dbReference>
<organism evidence="10 11">
    <name type="scientific">Candidatus Niyogibacteria bacterium CG10_big_fil_rev_8_21_14_0_10_42_19</name>
    <dbReference type="NCBI Taxonomy" id="1974725"/>
    <lineage>
        <taxon>Bacteria</taxon>
        <taxon>Candidatus Niyogiibacteriota</taxon>
    </lineage>
</organism>
<dbReference type="NCBIfam" id="TIGR00158">
    <property type="entry name" value="L9"/>
    <property type="match status" value="1"/>
</dbReference>
<dbReference type="GO" id="GO:1990904">
    <property type="term" value="C:ribonucleoprotein complex"/>
    <property type="evidence" value="ECO:0007669"/>
    <property type="project" value="UniProtKB-KW"/>
</dbReference>
<dbReference type="SUPFAM" id="SSF55658">
    <property type="entry name" value="L9 N-domain-like"/>
    <property type="match status" value="1"/>
</dbReference>
<accession>A0A2H0TET8</accession>
<evidence type="ECO:0000256" key="1">
    <source>
        <dbReference type="ARBA" id="ARBA00010605"/>
    </source>
</evidence>
<evidence type="ECO:0000256" key="2">
    <source>
        <dbReference type="ARBA" id="ARBA00022730"/>
    </source>
</evidence>
<proteinExistence type="inferred from homology"/>
<evidence type="ECO:0000313" key="11">
    <source>
        <dbReference type="Proteomes" id="UP000229383"/>
    </source>
</evidence>
<dbReference type="InterPro" id="IPR036935">
    <property type="entry name" value="Ribosomal_bL9_N_sf"/>
</dbReference>
<dbReference type="SUPFAM" id="SSF55653">
    <property type="entry name" value="Ribosomal protein L9 C-domain"/>
    <property type="match status" value="1"/>
</dbReference>
<feature type="domain" description="Ribosomal protein L9" evidence="8">
    <location>
        <begin position="1"/>
        <end position="46"/>
    </location>
</feature>
<dbReference type="InterPro" id="IPR000244">
    <property type="entry name" value="Ribosomal_bL9"/>
</dbReference>
<dbReference type="AlphaFoldDB" id="A0A2H0TET8"/>
<keyword evidence="3 7" id="KW-0694">RNA-binding</keyword>
<feature type="domain" description="Large ribosomal subunit protein bL9 C-terminal" evidence="9">
    <location>
        <begin position="69"/>
        <end position="131"/>
    </location>
</feature>
<evidence type="ECO:0000256" key="7">
    <source>
        <dbReference type="HAMAP-Rule" id="MF_00503"/>
    </source>
</evidence>
<keyword evidence="2 7" id="KW-0699">rRNA-binding</keyword>
<dbReference type="Pfam" id="PF03948">
    <property type="entry name" value="Ribosomal_L9_C"/>
    <property type="match status" value="1"/>
</dbReference>